<proteinExistence type="inferred from homology"/>
<evidence type="ECO:0000256" key="2">
    <source>
        <dbReference type="ARBA" id="ARBA00023002"/>
    </source>
</evidence>
<dbReference type="Gene3D" id="3.30.360.10">
    <property type="entry name" value="Dihydrodipicolinate Reductase, domain 2"/>
    <property type="match status" value="1"/>
</dbReference>
<evidence type="ECO:0000313" key="6">
    <source>
        <dbReference type="Proteomes" id="UP000774570"/>
    </source>
</evidence>
<dbReference type="Pfam" id="PF01408">
    <property type="entry name" value="GFO_IDH_MocA"/>
    <property type="match status" value="1"/>
</dbReference>
<gene>
    <name evidence="5" type="ORF">K1Y72_27820</name>
</gene>
<name>A0ABS7G0H7_9ACTN</name>
<evidence type="ECO:0000256" key="1">
    <source>
        <dbReference type="ARBA" id="ARBA00010928"/>
    </source>
</evidence>
<dbReference type="Gene3D" id="3.40.50.720">
    <property type="entry name" value="NAD(P)-binding Rossmann-like Domain"/>
    <property type="match status" value="1"/>
</dbReference>
<sequence>MRGKAEHRPPYSRRDSPFSWTEAVPVNSGPLRIGVIGCADIARRRTLPALAAHPGVRLAAIASRDPAKARRFADLFGGDPVTGYAALLERDDVDAVYVPLPAALHAAWVERALRSGRHVLAEKPLTTSAADTEALVALAASRGLALLENFMFLCHSQHARVRALVADGAIGEVRGLTAEFAFPPVPADSTLYRPDLGGGVLTDAGVYPLRTALLHLGPGLEVRGAHLRIDEEHGVDVSGSALLAAPGGATAHLTWGADRAYRSRYALWGSTGRIELPWAFTPPATHRAVVRVERRDRVEELTLPAEDHFAGAVAAFVARVRDGAPSVLEGAALVEQARLVDRVRRAAPAAPAAPTTAGSPGTR</sequence>
<dbReference type="EMBL" id="JAIBOA010000021">
    <property type="protein sequence ID" value="MBW8486208.1"/>
    <property type="molecule type" value="Genomic_DNA"/>
</dbReference>
<evidence type="ECO:0000313" key="5">
    <source>
        <dbReference type="EMBL" id="MBW8486208.1"/>
    </source>
</evidence>
<dbReference type="InterPro" id="IPR000683">
    <property type="entry name" value="Gfo/Idh/MocA-like_OxRdtase_N"/>
</dbReference>
<accession>A0ABS7G0H7</accession>
<keyword evidence="6" id="KW-1185">Reference proteome</keyword>
<dbReference type="Proteomes" id="UP000774570">
    <property type="component" value="Unassembled WGS sequence"/>
</dbReference>
<dbReference type="SUPFAM" id="SSF51735">
    <property type="entry name" value="NAD(P)-binding Rossmann-fold domains"/>
    <property type="match status" value="1"/>
</dbReference>
<dbReference type="InterPro" id="IPR036291">
    <property type="entry name" value="NAD(P)-bd_dom_sf"/>
</dbReference>
<dbReference type="Pfam" id="PF22725">
    <property type="entry name" value="GFO_IDH_MocA_C3"/>
    <property type="match status" value="1"/>
</dbReference>
<dbReference type="InterPro" id="IPR055170">
    <property type="entry name" value="GFO_IDH_MocA-like_dom"/>
</dbReference>
<comment type="similarity">
    <text evidence="1">Belongs to the Gfo/Idh/MocA family.</text>
</comment>
<evidence type="ECO:0000259" key="3">
    <source>
        <dbReference type="Pfam" id="PF01408"/>
    </source>
</evidence>
<feature type="domain" description="GFO/IDH/MocA-like oxidoreductase" evidence="4">
    <location>
        <begin position="159"/>
        <end position="275"/>
    </location>
</feature>
<dbReference type="InterPro" id="IPR050984">
    <property type="entry name" value="Gfo/Idh/MocA_domain"/>
</dbReference>
<organism evidence="5 6">
    <name type="scientific">Actinomadura parmotrematis</name>
    <dbReference type="NCBI Taxonomy" id="2864039"/>
    <lineage>
        <taxon>Bacteria</taxon>
        <taxon>Bacillati</taxon>
        <taxon>Actinomycetota</taxon>
        <taxon>Actinomycetes</taxon>
        <taxon>Streptosporangiales</taxon>
        <taxon>Thermomonosporaceae</taxon>
        <taxon>Actinomadura</taxon>
    </lineage>
</organism>
<keyword evidence="2" id="KW-0560">Oxidoreductase</keyword>
<dbReference type="SUPFAM" id="SSF55347">
    <property type="entry name" value="Glyceraldehyde-3-phosphate dehydrogenase-like, C-terminal domain"/>
    <property type="match status" value="1"/>
</dbReference>
<dbReference type="PANTHER" id="PTHR22604:SF105">
    <property type="entry name" value="TRANS-1,2-DIHYDROBENZENE-1,2-DIOL DEHYDROGENASE"/>
    <property type="match status" value="1"/>
</dbReference>
<evidence type="ECO:0000259" key="4">
    <source>
        <dbReference type="Pfam" id="PF22725"/>
    </source>
</evidence>
<reference evidence="5 6" key="1">
    <citation type="submission" date="2021-07" db="EMBL/GenBank/DDBJ databases">
        <title>Actinomadura sp. PM05-2 isolated from lichen.</title>
        <authorList>
            <person name="Somphong A."/>
            <person name="Phongsopitanun W."/>
            <person name="Tanasupawat S."/>
            <person name="Peongsungnone V."/>
        </authorList>
    </citation>
    <scope>NUCLEOTIDE SEQUENCE [LARGE SCALE GENOMIC DNA]</scope>
    <source>
        <strain evidence="5 6">PM05-2</strain>
    </source>
</reference>
<feature type="domain" description="Gfo/Idh/MocA-like oxidoreductase N-terminal" evidence="3">
    <location>
        <begin position="31"/>
        <end position="149"/>
    </location>
</feature>
<comment type="caution">
    <text evidence="5">The sequence shown here is derived from an EMBL/GenBank/DDBJ whole genome shotgun (WGS) entry which is preliminary data.</text>
</comment>
<protein>
    <submittedName>
        <fullName evidence="5">Gfo/Idh/MocA family oxidoreductase</fullName>
    </submittedName>
</protein>
<dbReference type="PANTHER" id="PTHR22604">
    <property type="entry name" value="OXIDOREDUCTASES"/>
    <property type="match status" value="1"/>
</dbReference>